<dbReference type="PROSITE" id="PS50075">
    <property type="entry name" value="CARRIER"/>
    <property type="match status" value="2"/>
</dbReference>
<comment type="caution">
    <text evidence="6">The sequence shown here is derived from an EMBL/GenBank/DDBJ whole genome shotgun (WGS) entry which is preliminary data.</text>
</comment>
<keyword evidence="2" id="KW-0597">Phosphoprotein</keyword>
<evidence type="ECO:0000256" key="1">
    <source>
        <dbReference type="ARBA" id="ARBA00022450"/>
    </source>
</evidence>
<sequence>MSTANEPTIRWQTVLRGMKESATPPSSTQFEPRSVIDHTFLKPHSNAVGNVLSTLVLAAWGLVVNLQLNSDEDILLDVAVQGLSSAISTDRDPMAVIPLSLAARGDKTIAEYLKAMPQLKDGPTQEWDETTPKEFTSHPTKTLLLIQPTENHSNEHVLAQVQKLSERYLFTVSIRLSIDGMIGRAEFSPQSFQPTLARALLERLDLVMSQLEIASPDSKLTALNMVTPRDLDTIWKWNHQIPEQIDRCVHDIFQSIASSQPDAQAICSWDGNFTYGELDRLSTILAWKLSSLGVGADMVVPLCFHKSRWTIVALLGVLKAGGAFLLLDPSLPEKRLEYMTQTIKPRLILASRSTHDLSSSLVNKVIIVEPDTFAEYDDLSNWQLPIHSSSSLMYVIFTSGSTGIPKCALISHTNVASAFHHQAEVLQFTRHSRILDFSSYSFTTTISNVFGALLLGGCLCVPSEDDRKNKLAEVIRSLQVDIVDLTPSVMQFLDPDEVPDLKVIIFGGEAISPREIARWWGRVHTIQLYGQSECTSNAVINGNPVSQKDVLRIGHGSGLITWIVDPENHHRLQPVGCVGELLLEGPLVGCGYMNQPDESAASFIEDPSWLLDGLGGSSTAYKYPGRKGRLYKTGDLVQYNEDGSLTFLGRKDSQVKIRGQRVELGEVEYWVKKCTGFKMAVAEVITPRGKNSNPTLVAFLEDNNARDMQAIATRVPAYLEARLVQHLPVYMIPTTLFTMRAIPTTATGKVNRKELRQVGASLSTEQLARLRTSTGSKRQPVTLLEQIVHTIWSQVLSIKATHIGLDDSFFHLGGDSVAAIKVVAEARRAGVKLEVADIFSHPILHDLVETSASELDLDHVQTDIAPFELLDDHVNIDSFLQDISARHGIDPSRVQDAFPCTSLQEGLFSLSLTRPGTCVEQSLLELAPQLTEEDLQAAWSKVVSATPILRTRFVHHNTAGIVQLVLDDEMSWDSSLDLGSYLEVDRKKFVSFGDPLTRFGFVREPYGTRKWLVWTAHHALYDGWSIRLIKDALYKALRGVPIDPAPQFQRFIKHVRHQDREKSAEYWRQTFNSCQTVSFPALPPTIQQPVADQVVYHNFSLPLRPDKSITTTSLIHASWALVIGHASAQDDVVFGVTTSGRNAPVEKVEAMIAPTFATIPLCVNIAAGQKVSDYLKTTQQQSVNVVPFEQAGIQHIAKLSPGCENACMFQSLLVIQRQTSTESDHSDTIGTWKTISQHQWLNTYALMLEIRLGNNDIHISASFDQRVVQSDFVCGLLHRLEYVMLQLDNTHKSSLALDQVGTATPTDLNRIWGWNSHLPAPEERCIHEIIQEKVISHPQAPAICAWDGNLTYQELDDLSGRIGHYLTTLGIQPDTLIPLCFEKSMWTAVAMLSVLKAGAGFALLEPNLPEDRLHTIVRQLDTELILSSAANASLSSRLSKTVIQIGPQLATSLSLSPVQELTSYLPSNAMFAVFTSGTTGKPKCVVLSHTSFCSGFRYQSELLGFSNKSRVFDFAAYSFDIAVHNVFATLASGGCLCVPAEKDRWGNTAKAMADMRVTLADLTPSVARLIDPLIVPSLETLVMAGEAVSLDDVSRWQNHARVINAYGPAECQISTVNATPLSLEEATRIGKGAGLLTWVVHQHNHNILLPPGYTGELLLEGPLLSRGYLGNPQETSAKFVHDPIWLLEGNNGNGGRRGRVYRTGDLVRYHDDGSLSFIGRRDTQVKLRGQRVELGEVEHYVKGCMANVPTVVAEVIRPRGESTSPMLVIFLEASHGMVNNAKVSDFAAKMIPIPSDVDAKLSKHLPRHMRPSAFISMFEIPMTSTGKTDRKKLQKIGASFAVQDLVQKQTLGNEHKTQPTSDTERKMQKIWADVLGISAETIGLDDNFFQLGGDSIAVLKVVERAREAGIELAVLDIFHHPSISIRPEDDLQQRFPDKPIVLTIQAHMAGPDDLLDNATKPYTSKIFIIVGKLEINKISDDNAAKQHQIAFHSNPEKGGIQGIK</sequence>
<dbReference type="InterPro" id="IPR045851">
    <property type="entry name" value="AMP-bd_C_sf"/>
</dbReference>
<dbReference type="PANTHER" id="PTHR45527">
    <property type="entry name" value="NONRIBOSOMAL PEPTIDE SYNTHETASE"/>
    <property type="match status" value="1"/>
</dbReference>
<evidence type="ECO:0000256" key="4">
    <source>
        <dbReference type="ARBA" id="ARBA00029454"/>
    </source>
</evidence>
<dbReference type="SUPFAM" id="SSF56801">
    <property type="entry name" value="Acetyl-CoA synthetase-like"/>
    <property type="match status" value="2"/>
</dbReference>
<dbReference type="GO" id="GO:0043041">
    <property type="term" value="P:amino acid activation for nonribosomal peptide biosynthetic process"/>
    <property type="evidence" value="ECO:0007669"/>
    <property type="project" value="TreeGrafter"/>
</dbReference>
<dbReference type="InterPro" id="IPR023213">
    <property type="entry name" value="CAT-like_dom_sf"/>
</dbReference>
<organism evidence="6 7">
    <name type="scientific">Fusarium torulosum</name>
    <dbReference type="NCBI Taxonomy" id="33205"/>
    <lineage>
        <taxon>Eukaryota</taxon>
        <taxon>Fungi</taxon>
        <taxon>Dikarya</taxon>
        <taxon>Ascomycota</taxon>
        <taxon>Pezizomycotina</taxon>
        <taxon>Sordariomycetes</taxon>
        <taxon>Hypocreomycetidae</taxon>
        <taxon>Hypocreales</taxon>
        <taxon>Nectriaceae</taxon>
        <taxon>Fusarium</taxon>
    </lineage>
</organism>
<dbReference type="Gene3D" id="3.40.50.12780">
    <property type="entry name" value="N-terminal domain of ligase-like"/>
    <property type="match status" value="1"/>
</dbReference>
<dbReference type="Pfam" id="PF00668">
    <property type="entry name" value="Condensation"/>
    <property type="match status" value="1"/>
</dbReference>
<dbReference type="Proteomes" id="UP001187734">
    <property type="component" value="Unassembled WGS sequence"/>
</dbReference>
<dbReference type="PANTHER" id="PTHR45527:SF3">
    <property type="entry name" value="SIDEROPHORE SYNTHETASE (EUROFUNG)"/>
    <property type="match status" value="1"/>
</dbReference>
<accession>A0AAE8M5U1</accession>
<dbReference type="PROSITE" id="PS00012">
    <property type="entry name" value="PHOSPHOPANTETHEINE"/>
    <property type="match status" value="2"/>
</dbReference>
<dbReference type="CDD" id="cd05918">
    <property type="entry name" value="A_NRPS_SidN3_like"/>
    <property type="match status" value="2"/>
</dbReference>
<dbReference type="CDD" id="cd19545">
    <property type="entry name" value="FUM14_C_NRPS-like"/>
    <property type="match status" value="1"/>
</dbReference>
<proteinExistence type="inferred from homology"/>
<protein>
    <recommendedName>
        <fullName evidence="5">Carrier domain-containing protein</fullName>
    </recommendedName>
</protein>
<dbReference type="SUPFAM" id="SSF47336">
    <property type="entry name" value="ACP-like"/>
    <property type="match status" value="2"/>
</dbReference>
<keyword evidence="3" id="KW-0436">Ligase</keyword>
<reference evidence="6" key="1">
    <citation type="submission" date="2018-03" db="EMBL/GenBank/DDBJ databases">
        <authorList>
            <person name="Guldener U."/>
        </authorList>
    </citation>
    <scope>NUCLEOTIDE SEQUENCE</scope>
</reference>
<dbReference type="GO" id="GO:0016874">
    <property type="term" value="F:ligase activity"/>
    <property type="evidence" value="ECO:0007669"/>
    <property type="project" value="UniProtKB-KW"/>
</dbReference>
<feature type="domain" description="Carrier" evidence="5">
    <location>
        <begin position="779"/>
        <end position="855"/>
    </location>
</feature>
<dbReference type="InterPro" id="IPR006162">
    <property type="entry name" value="Ppantetheine_attach_site"/>
</dbReference>
<dbReference type="InterPro" id="IPR020806">
    <property type="entry name" value="PKS_PP-bd"/>
</dbReference>
<dbReference type="FunFam" id="3.30.559.30:FF:000003">
    <property type="entry name" value="Nonribosomal peptide synthase SidD"/>
    <property type="match status" value="1"/>
</dbReference>
<dbReference type="Gene3D" id="1.10.1200.10">
    <property type="entry name" value="ACP-like"/>
    <property type="match status" value="2"/>
</dbReference>
<dbReference type="Pfam" id="PF00501">
    <property type="entry name" value="AMP-binding"/>
    <property type="match status" value="2"/>
</dbReference>
<evidence type="ECO:0000256" key="3">
    <source>
        <dbReference type="ARBA" id="ARBA00022598"/>
    </source>
</evidence>
<evidence type="ECO:0000313" key="7">
    <source>
        <dbReference type="Proteomes" id="UP001187734"/>
    </source>
</evidence>
<dbReference type="Gene3D" id="2.30.38.10">
    <property type="entry name" value="Luciferase, Domain 3"/>
    <property type="match status" value="1"/>
</dbReference>
<dbReference type="InterPro" id="IPR042099">
    <property type="entry name" value="ANL_N_sf"/>
</dbReference>
<dbReference type="InterPro" id="IPR001242">
    <property type="entry name" value="Condensation_dom"/>
</dbReference>
<dbReference type="FunFam" id="3.40.50.12780:FF:000014">
    <property type="entry name" value="Nonribosomal peptide synthetase 1"/>
    <property type="match status" value="2"/>
</dbReference>
<dbReference type="GO" id="GO:0031177">
    <property type="term" value="F:phosphopantetheine binding"/>
    <property type="evidence" value="ECO:0007669"/>
    <property type="project" value="InterPro"/>
</dbReference>
<dbReference type="InterPro" id="IPR020845">
    <property type="entry name" value="AMP-binding_CS"/>
</dbReference>
<dbReference type="PROSITE" id="PS00455">
    <property type="entry name" value="AMP_BINDING"/>
    <property type="match status" value="1"/>
</dbReference>
<dbReference type="InterPro" id="IPR010071">
    <property type="entry name" value="AA_adenyl_dom"/>
</dbReference>
<dbReference type="InterPro" id="IPR000873">
    <property type="entry name" value="AMP-dep_synth/lig_dom"/>
</dbReference>
<name>A0AAE8M5U1_9HYPO</name>
<keyword evidence="1" id="KW-0596">Phosphopantetheine</keyword>
<dbReference type="GO" id="GO:0044550">
    <property type="term" value="P:secondary metabolite biosynthetic process"/>
    <property type="evidence" value="ECO:0007669"/>
    <property type="project" value="TreeGrafter"/>
</dbReference>
<dbReference type="SUPFAM" id="SSF52777">
    <property type="entry name" value="CoA-dependent acyltransferases"/>
    <property type="match status" value="3"/>
</dbReference>
<dbReference type="Pfam" id="PF00550">
    <property type="entry name" value="PP-binding"/>
    <property type="match status" value="2"/>
</dbReference>
<comment type="similarity">
    <text evidence="4">Belongs to the NRP synthetase family.</text>
</comment>
<feature type="domain" description="Carrier" evidence="5">
    <location>
        <begin position="1858"/>
        <end position="1934"/>
    </location>
</feature>
<dbReference type="SMART" id="SM00823">
    <property type="entry name" value="PKS_PP"/>
    <property type="match status" value="2"/>
</dbReference>
<gene>
    <name evidence="6" type="ORF">FTOL_04473</name>
</gene>
<dbReference type="NCBIfam" id="TIGR01733">
    <property type="entry name" value="AA-adenyl-dom"/>
    <property type="match status" value="2"/>
</dbReference>
<dbReference type="EMBL" id="ONZP01000134">
    <property type="protein sequence ID" value="SPJ74742.1"/>
    <property type="molecule type" value="Genomic_DNA"/>
</dbReference>
<dbReference type="Gene3D" id="2.40.180.10">
    <property type="entry name" value="Catalase core domain"/>
    <property type="match status" value="1"/>
</dbReference>
<dbReference type="FunFam" id="1.10.1200.10:FF:000005">
    <property type="entry name" value="Nonribosomal peptide synthetase 1"/>
    <property type="match status" value="2"/>
</dbReference>
<dbReference type="InterPro" id="IPR009081">
    <property type="entry name" value="PP-bd_ACP"/>
</dbReference>
<keyword evidence="7" id="KW-1185">Reference proteome</keyword>
<dbReference type="Gene3D" id="3.30.559.10">
    <property type="entry name" value="Chloramphenicol acetyltransferase-like domain"/>
    <property type="match status" value="1"/>
</dbReference>
<dbReference type="FunFam" id="3.30.300.30:FF:000015">
    <property type="entry name" value="Nonribosomal peptide synthase SidD"/>
    <property type="match status" value="2"/>
</dbReference>
<dbReference type="Gene3D" id="3.40.50.980">
    <property type="match status" value="2"/>
</dbReference>
<evidence type="ECO:0000256" key="2">
    <source>
        <dbReference type="ARBA" id="ARBA00022553"/>
    </source>
</evidence>
<dbReference type="InterPro" id="IPR036736">
    <property type="entry name" value="ACP-like_sf"/>
</dbReference>
<dbReference type="Gene3D" id="3.30.559.30">
    <property type="entry name" value="Nonribosomal peptide synthetase, condensation domain"/>
    <property type="match status" value="2"/>
</dbReference>
<evidence type="ECO:0000313" key="6">
    <source>
        <dbReference type="EMBL" id="SPJ74742.1"/>
    </source>
</evidence>
<dbReference type="GO" id="GO:0005737">
    <property type="term" value="C:cytoplasm"/>
    <property type="evidence" value="ECO:0007669"/>
    <property type="project" value="TreeGrafter"/>
</dbReference>
<evidence type="ECO:0000259" key="5">
    <source>
        <dbReference type="PROSITE" id="PS50075"/>
    </source>
</evidence>
<dbReference type="Gene3D" id="3.30.300.30">
    <property type="match status" value="2"/>
</dbReference>